<proteinExistence type="predicted"/>
<evidence type="ECO:0000313" key="2">
    <source>
        <dbReference type="Proteomes" id="UP001457197"/>
    </source>
</evidence>
<reference evidence="1 2" key="1">
    <citation type="submission" date="2024-03" db="EMBL/GenBank/DDBJ databases">
        <title>Human intestinal bacterial collection.</title>
        <authorList>
            <person name="Pauvert C."/>
            <person name="Hitch T.C.A."/>
            <person name="Clavel T."/>
        </authorList>
    </citation>
    <scope>NUCLEOTIDE SEQUENCE [LARGE SCALE GENOMIC DNA]</scope>
    <source>
        <strain evidence="1 2">CLA-AA-H175</strain>
    </source>
</reference>
<gene>
    <name evidence="1" type="ORF">WMO44_04050</name>
</gene>
<dbReference type="Proteomes" id="UP001457197">
    <property type="component" value="Unassembled WGS sequence"/>
</dbReference>
<dbReference type="RefSeq" id="WP_349151829.1">
    <property type="nucleotide sequence ID" value="NZ_JBBMEO010000003.1"/>
</dbReference>
<dbReference type="EMBL" id="JBBMEO010000003">
    <property type="protein sequence ID" value="MEQ2361323.1"/>
    <property type="molecule type" value="Genomic_DNA"/>
</dbReference>
<name>A0ABV1AUT8_9FIRM</name>
<accession>A0ABV1AUT8</accession>
<keyword evidence="2" id="KW-1185">Reference proteome</keyword>
<organism evidence="1 2">
    <name type="scientific">Faecalibacterium tardum</name>
    <dbReference type="NCBI Taxonomy" id="3133156"/>
    <lineage>
        <taxon>Bacteria</taxon>
        <taxon>Bacillati</taxon>
        <taxon>Bacillota</taxon>
        <taxon>Clostridia</taxon>
        <taxon>Eubacteriales</taxon>
        <taxon>Oscillospiraceae</taxon>
        <taxon>Faecalibacterium</taxon>
    </lineage>
</organism>
<sequence length="102" mass="11762">MAYEKCPGYMKNGCCKGNDRPCRVVKEDIESWFDETFKPIDLLDVCPQQSVFGNSFFIITDKDIEALKTGKVLFVREEYGVFLKYEGGQNDVQPFKEDDKES</sequence>
<evidence type="ECO:0000313" key="1">
    <source>
        <dbReference type="EMBL" id="MEQ2361323.1"/>
    </source>
</evidence>
<protein>
    <submittedName>
        <fullName evidence="1">Uncharacterized protein</fullName>
    </submittedName>
</protein>
<comment type="caution">
    <text evidence="1">The sequence shown here is derived from an EMBL/GenBank/DDBJ whole genome shotgun (WGS) entry which is preliminary data.</text>
</comment>